<protein>
    <submittedName>
        <fullName evidence="1">Pleckstrin y domain-containing family m member 2</fullName>
    </submittedName>
</protein>
<comment type="caution">
    <text evidence="1">The sequence shown here is derived from an EMBL/GenBank/DDBJ whole genome shotgun (WGS) entry which is preliminary data.</text>
</comment>
<evidence type="ECO:0000313" key="1">
    <source>
        <dbReference type="EMBL" id="KAI4465214.1"/>
    </source>
</evidence>
<keyword evidence="2" id="KW-1185">Reference proteome</keyword>
<gene>
    <name evidence="1" type="ORF">MML48_3g00011799</name>
</gene>
<dbReference type="Proteomes" id="UP001056778">
    <property type="component" value="Chromosome 3"/>
</dbReference>
<accession>A0ACB9TET9</accession>
<sequence length="586" mass="66202">MNNSEREVKSDIYIHTSRFSSSSSSSTSSSIDEEDTSTSNDSVIKKDPTLAKPRASCLKKTKNKKYIDTNIVEESRSLHKKKSETNLLDGNIFGSLKSILNFSSSVPIAERGVPEGQEDVALYSSSHDTTISRSRRSSGNFENTENPAPVKKIGTLNIELAKTNLKLTRSEGFYPNYPNPDALPSNIILCDSNVYEHKGISYSYEYDNFQKSFEQQQPKSSTVYQMILKEFNIFKKKAKEEPLSESADDFEFLTSTPTKENQNIELIEEVKSQKSLSKYMSSTKLDWSDNETISDLTETTTSSTKHLNSPKHKINKANHYAVQNFNSKSDNRYSNHFVLPYSELNTILIGPNAQTIHISNYDKDMQCIITTGCGNITGDIVGQLEMTMRRDKNKPKLPAVKQLTMRDMVNLRRAICKQTSVDKEEEYFHYSIVRLQEFNTEIHDTPLGPNKEGPLMFKISETEARWETAYFILKAGVLYMLSSPSHRVPMRVLPLINGACQGARRIYNYPRPHTFQLVIGHTMLHLAAPDEYVASDWLQALVHAASGGDSFPLSTIPETDSINRKCVDAYNSLQNAWPLVSYSPTF</sequence>
<dbReference type="EMBL" id="CM043017">
    <property type="protein sequence ID" value="KAI4465214.1"/>
    <property type="molecule type" value="Genomic_DNA"/>
</dbReference>
<evidence type="ECO:0000313" key="2">
    <source>
        <dbReference type="Proteomes" id="UP001056778"/>
    </source>
</evidence>
<organism evidence="1 2">
    <name type="scientific">Holotrichia oblita</name>
    <name type="common">Chafer beetle</name>
    <dbReference type="NCBI Taxonomy" id="644536"/>
    <lineage>
        <taxon>Eukaryota</taxon>
        <taxon>Metazoa</taxon>
        <taxon>Ecdysozoa</taxon>
        <taxon>Arthropoda</taxon>
        <taxon>Hexapoda</taxon>
        <taxon>Insecta</taxon>
        <taxon>Pterygota</taxon>
        <taxon>Neoptera</taxon>
        <taxon>Endopterygota</taxon>
        <taxon>Coleoptera</taxon>
        <taxon>Polyphaga</taxon>
        <taxon>Scarabaeiformia</taxon>
        <taxon>Scarabaeidae</taxon>
        <taxon>Melolonthinae</taxon>
        <taxon>Holotrichia</taxon>
    </lineage>
</organism>
<name>A0ACB9TET9_HOLOL</name>
<reference evidence="1" key="1">
    <citation type="submission" date="2022-04" db="EMBL/GenBank/DDBJ databases">
        <title>Chromosome-scale genome assembly of Holotrichia oblita Faldermann.</title>
        <authorList>
            <person name="Rongchong L."/>
        </authorList>
    </citation>
    <scope>NUCLEOTIDE SEQUENCE</scope>
    <source>
        <strain evidence="1">81SQS9</strain>
    </source>
</reference>
<proteinExistence type="predicted"/>